<dbReference type="PANTHER" id="PTHR34820:SF4">
    <property type="entry name" value="INNER MEMBRANE PROTEIN YEBZ"/>
    <property type="match status" value="1"/>
</dbReference>
<evidence type="ECO:0000256" key="4">
    <source>
        <dbReference type="ARBA" id="ARBA00022729"/>
    </source>
</evidence>
<evidence type="ECO:0000256" key="1">
    <source>
        <dbReference type="ARBA" id="ARBA00004418"/>
    </source>
</evidence>
<dbReference type="InterPro" id="IPR014756">
    <property type="entry name" value="Ig_E-set"/>
</dbReference>
<feature type="signal peptide" evidence="8">
    <location>
        <begin position="1"/>
        <end position="27"/>
    </location>
</feature>
<accession>A0AB34VKG0</accession>
<evidence type="ECO:0000256" key="2">
    <source>
        <dbReference type="ARBA" id="ARBA00010509"/>
    </source>
</evidence>
<dbReference type="EMBL" id="LDSI01000002">
    <property type="protein sequence ID" value="KTT01033.1"/>
    <property type="molecule type" value="Genomic_DNA"/>
</dbReference>
<dbReference type="RefSeq" id="WP_033741957.1">
    <property type="nucleotide sequence ID" value="NZ_CP049115.1"/>
</dbReference>
<feature type="domain" description="CopC" evidence="9">
    <location>
        <begin position="28"/>
        <end position="123"/>
    </location>
</feature>
<feature type="chain" id="PRO_5044301363" description="Copper resistance protein C" evidence="8">
    <location>
        <begin position="28"/>
        <end position="124"/>
    </location>
</feature>
<dbReference type="GO" id="GO:0006825">
    <property type="term" value="P:copper ion transport"/>
    <property type="evidence" value="ECO:0007669"/>
    <property type="project" value="InterPro"/>
</dbReference>
<evidence type="ECO:0000256" key="8">
    <source>
        <dbReference type="SAM" id="SignalP"/>
    </source>
</evidence>
<evidence type="ECO:0000259" key="9">
    <source>
        <dbReference type="Pfam" id="PF04234"/>
    </source>
</evidence>
<evidence type="ECO:0000313" key="11">
    <source>
        <dbReference type="Proteomes" id="UP000072520"/>
    </source>
</evidence>
<dbReference type="Pfam" id="PF04234">
    <property type="entry name" value="CopC"/>
    <property type="match status" value="1"/>
</dbReference>
<dbReference type="GO" id="GO:0046688">
    <property type="term" value="P:response to copper ion"/>
    <property type="evidence" value="ECO:0007669"/>
    <property type="project" value="UniProtKB-UniRule"/>
</dbReference>
<dbReference type="SUPFAM" id="SSF81296">
    <property type="entry name" value="E set domains"/>
    <property type="match status" value="1"/>
</dbReference>
<keyword evidence="5 7" id="KW-0574">Periplasm</keyword>
<dbReference type="PANTHER" id="PTHR34820">
    <property type="entry name" value="INNER MEMBRANE PROTEIN YEBZ"/>
    <property type="match status" value="1"/>
</dbReference>
<evidence type="ECO:0000256" key="3">
    <source>
        <dbReference type="ARBA" id="ARBA00022723"/>
    </source>
</evidence>
<sequence length="124" mass="13440">MKKTLLSHGAMIAFATSTLAFSPFALAHAHLTSSVPAAKAEISPAPQQITLNFTEDVEPAFSGVEVVDAQHKTIAGKISRDKARHNQLRVNFAQPLTQGAYQVNWHVLSVDGHKTNGNYTFTVK</sequence>
<gene>
    <name evidence="10" type="ORF">RSA13_01020</name>
</gene>
<dbReference type="InterPro" id="IPR047685">
    <property type="entry name" value="CopC-like"/>
</dbReference>
<dbReference type="NCBIfam" id="NF033814">
    <property type="entry name" value="copper_CopC"/>
    <property type="match status" value="1"/>
</dbReference>
<evidence type="ECO:0000256" key="6">
    <source>
        <dbReference type="ARBA" id="ARBA00023008"/>
    </source>
</evidence>
<dbReference type="AlphaFoldDB" id="A0AB34VKG0"/>
<organism evidence="10 11">
    <name type="scientific">Pantoea stewartii</name>
    <dbReference type="NCBI Taxonomy" id="66269"/>
    <lineage>
        <taxon>Bacteria</taxon>
        <taxon>Pseudomonadati</taxon>
        <taxon>Pseudomonadota</taxon>
        <taxon>Gammaproteobacteria</taxon>
        <taxon>Enterobacterales</taxon>
        <taxon>Erwiniaceae</taxon>
        <taxon>Pantoea</taxon>
    </lineage>
</organism>
<dbReference type="Gene3D" id="2.60.40.1220">
    <property type="match status" value="1"/>
</dbReference>
<keyword evidence="4 7" id="KW-0732">Signal</keyword>
<dbReference type="GO" id="GO:0005886">
    <property type="term" value="C:plasma membrane"/>
    <property type="evidence" value="ECO:0007669"/>
    <property type="project" value="TreeGrafter"/>
</dbReference>
<comment type="function">
    <text evidence="7">Involved in copper resistance.</text>
</comment>
<dbReference type="GO" id="GO:0005507">
    <property type="term" value="F:copper ion binding"/>
    <property type="evidence" value="ECO:0007669"/>
    <property type="project" value="UniProtKB-UniRule"/>
</dbReference>
<dbReference type="InterPro" id="IPR032694">
    <property type="entry name" value="CopC/D"/>
</dbReference>
<evidence type="ECO:0000313" key="10">
    <source>
        <dbReference type="EMBL" id="KTT01033.1"/>
    </source>
</evidence>
<keyword evidence="3 7" id="KW-0479">Metal-binding</keyword>
<keyword evidence="6 7" id="KW-0186">Copper</keyword>
<comment type="caution">
    <text evidence="10">The sequence shown here is derived from an EMBL/GenBank/DDBJ whole genome shotgun (WGS) entry which is preliminary data.</text>
</comment>
<reference evidence="10 11" key="1">
    <citation type="journal article" date="2016" name="Front. Microbiol.">
        <title>Genomic Resource of Rice Seed Associated Bacteria.</title>
        <authorList>
            <person name="Midha S."/>
            <person name="Bansal K."/>
            <person name="Sharma S."/>
            <person name="Kumar N."/>
            <person name="Patil P.P."/>
            <person name="Chaudhry V."/>
            <person name="Patil P.B."/>
        </authorList>
    </citation>
    <scope>NUCLEOTIDE SEQUENCE [LARGE SCALE GENOMIC DNA]</scope>
    <source>
        <strain evidence="10 11">RSA13</strain>
    </source>
</reference>
<comment type="similarity">
    <text evidence="2 7">Belongs to the CopC family.</text>
</comment>
<protein>
    <recommendedName>
        <fullName evidence="7">Copper resistance protein C</fullName>
    </recommendedName>
</protein>
<proteinExistence type="inferred from homology"/>
<dbReference type="GeneID" id="61251332"/>
<evidence type="ECO:0000256" key="7">
    <source>
        <dbReference type="RuleBase" id="RU369037"/>
    </source>
</evidence>
<name>A0AB34VKG0_9GAMM</name>
<comment type="subcellular location">
    <subcellularLocation>
        <location evidence="1 7">Periplasm</location>
    </subcellularLocation>
</comment>
<evidence type="ECO:0000256" key="5">
    <source>
        <dbReference type="ARBA" id="ARBA00022764"/>
    </source>
</evidence>
<dbReference type="InterPro" id="IPR014755">
    <property type="entry name" value="Cu-Rt/internalin_Ig-like"/>
</dbReference>
<dbReference type="GO" id="GO:0042597">
    <property type="term" value="C:periplasmic space"/>
    <property type="evidence" value="ECO:0007669"/>
    <property type="project" value="UniProtKB-SubCell"/>
</dbReference>
<dbReference type="Proteomes" id="UP000072520">
    <property type="component" value="Unassembled WGS sequence"/>
</dbReference>
<dbReference type="InterPro" id="IPR007348">
    <property type="entry name" value="CopC_dom"/>
</dbReference>